<dbReference type="PANTHER" id="PTHR10760:SF2">
    <property type="entry name" value="LD13476P-RELATED"/>
    <property type="match status" value="1"/>
</dbReference>
<feature type="region of interest" description="Disordered" evidence="2">
    <location>
        <begin position="113"/>
        <end position="140"/>
    </location>
</feature>
<keyword evidence="6" id="KW-1185">Reference proteome</keyword>
<gene>
    <name evidence="5" type="ORF">LSH36_314g03039</name>
</gene>
<sequence>MRRTSCNPRINFNGTDTTFDISSLTLNARSPRRSFQPEDHTVSSPALSIASSQTDRSIEPMSVSDISDRELGDDAEDFCRDQPHHHDADACSTTSVGTQWLWSVKSAVSQSSSTIDSLTQPKNIDDDGDGSDTDSDQLSVPSVKTDSMKHVKIVKHDPPTGRYCCTCKQVMHFLPFVAIMLGMLMLMEDDVNLTFCKDGLNFDLNQLEADLKKNVFGQHIAITAVLHHIKVLLSSAEKNITVLSFNGWTGIGKNYVSSFIGARIREANTNKIIIPLEFAHARDSESHQDQMMKRLIGGVAKCQVNLFIIDEVDKATSGTIEGLRRGLQNLTTSRLERTKVIVLLLSNSGGSAINRYLLDQLSLGGDRESLNHEDVLKCMLQVNAAQVEQDWYAPLYEDGIIDVIIPFLPLEKSHVSQCTDHYIRETRPMLGLSDRSDIIERVLEQMSFFPHGMEIFSSTGCRGVSFKVDLTVD</sequence>
<name>A0AAD9JGW4_9ANNE</name>
<evidence type="ECO:0000313" key="6">
    <source>
        <dbReference type="Proteomes" id="UP001208570"/>
    </source>
</evidence>
<dbReference type="GO" id="GO:0005737">
    <property type="term" value="C:cytoplasm"/>
    <property type="evidence" value="ECO:0007669"/>
    <property type="project" value="UniProtKB-ARBA"/>
</dbReference>
<keyword evidence="3" id="KW-0812">Transmembrane</keyword>
<accession>A0AAD9JGW4</accession>
<dbReference type="PANTHER" id="PTHR10760">
    <property type="entry name" value="TORSIN"/>
    <property type="match status" value="1"/>
</dbReference>
<comment type="similarity">
    <text evidence="1">Belongs to the ClpA/ClpB family. Torsin subfamily.</text>
</comment>
<dbReference type="Pfam" id="PF21376">
    <property type="entry name" value="TOR1A_C"/>
    <property type="match status" value="1"/>
</dbReference>
<keyword evidence="3" id="KW-0472">Membrane</keyword>
<dbReference type="AlphaFoldDB" id="A0AAD9JGW4"/>
<dbReference type="SUPFAM" id="SSF52540">
    <property type="entry name" value="P-loop containing nucleoside triphosphate hydrolases"/>
    <property type="match status" value="1"/>
</dbReference>
<dbReference type="InterPro" id="IPR049337">
    <property type="entry name" value="TOR1A_C"/>
</dbReference>
<feature type="domain" description="Torsin-1A C-terminal" evidence="4">
    <location>
        <begin position="410"/>
        <end position="469"/>
    </location>
</feature>
<evidence type="ECO:0000256" key="2">
    <source>
        <dbReference type="SAM" id="MobiDB-lite"/>
    </source>
</evidence>
<dbReference type="Proteomes" id="UP001208570">
    <property type="component" value="Unassembled WGS sequence"/>
</dbReference>
<dbReference type="InterPro" id="IPR027417">
    <property type="entry name" value="P-loop_NTPase"/>
</dbReference>
<protein>
    <recommendedName>
        <fullName evidence="4">Torsin-1A C-terminal domain-containing protein</fullName>
    </recommendedName>
</protein>
<feature type="transmembrane region" description="Helical" evidence="3">
    <location>
        <begin position="170"/>
        <end position="187"/>
    </location>
</feature>
<evidence type="ECO:0000256" key="3">
    <source>
        <dbReference type="SAM" id="Phobius"/>
    </source>
</evidence>
<keyword evidence="3" id="KW-1133">Transmembrane helix</keyword>
<dbReference type="EMBL" id="JAODUP010000314">
    <property type="protein sequence ID" value="KAK2152943.1"/>
    <property type="molecule type" value="Genomic_DNA"/>
</dbReference>
<dbReference type="Pfam" id="PF06309">
    <property type="entry name" value="Torsin"/>
    <property type="match status" value="1"/>
</dbReference>
<evidence type="ECO:0000259" key="4">
    <source>
        <dbReference type="Pfam" id="PF21376"/>
    </source>
</evidence>
<dbReference type="Gene3D" id="3.40.50.300">
    <property type="entry name" value="P-loop containing nucleotide triphosphate hydrolases"/>
    <property type="match status" value="1"/>
</dbReference>
<comment type="caution">
    <text evidence="5">The sequence shown here is derived from an EMBL/GenBank/DDBJ whole genome shotgun (WGS) entry which is preliminary data.</text>
</comment>
<dbReference type="InterPro" id="IPR010448">
    <property type="entry name" value="Torsin"/>
</dbReference>
<feature type="compositionally biased region" description="Acidic residues" evidence="2">
    <location>
        <begin position="126"/>
        <end position="135"/>
    </location>
</feature>
<feature type="compositionally biased region" description="Polar residues" evidence="2">
    <location>
        <begin position="42"/>
        <end position="55"/>
    </location>
</feature>
<organism evidence="5 6">
    <name type="scientific">Paralvinella palmiformis</name>
    <dbReference type="NCBI Taxonomy" id="53620"/>
    <lineage>
        <taxon>Eukaryota</taxon>
        <taxon>Metazoa</taxon>
        <taxon>Spiralia</taxon>
        <taxon>Lophotrochozoa</taxon>
        <taxon>Annelida</taxon>
        <taxon>Polychaeta</taxon>
        <taxon>Sedentaria</taxon>
        <taxon>Canalipalpata</taxon>
        <taxon>Terebellida</taxon>
        <taxon>Terebelliformia</taxon>
        <taxon>Alvinellidae</taxon>
        <taxon>Paralvinella</taxon>
    </lineage>
</organism>
<proteinExistence type="inferred from homology"/>
<evidence type="ECO:0000256" key="1">
    <source>
        <dbReference type="ARBA" id="ARBA00006235"/>
    </source>
</evidence>
<reference evidence="5" key="1">
    <citation type="journal article" date="2023" name="Mol. Biol. Evol.">
        <title>Third-Generation Sequencing Reveals the Adaptive Role of the Epigenome in Three Deep-Sea Polychaetes.</title>
        <authorList>
            <person name="Perez M."/>
            <person name="Aroh O."/>
            <person name="Sun Y."/>
            <person name="Lan Y."/>
            <person name="Juniper S.K."/>
            <person name="Young C.R."/>
            <person name="Angers B."/>
            <person name="Qian P.Y."/>
        </authorList>
    </citation>
    <scope>NUCLEOTIDE SEQUENCE</scope>
    <source>
        <strain evidence="5">P08H-3</strain>
    </source>
</reference>
<dbReference type="GO" id="GO:0005524">
    <property type="term" value="F:ATP binding"/>
    <property type="evidence" value="ECO:0007669"/>
    <property type="project" value="InterPro"/>
</dbReference>
<evidence type="ECO:0000313" key="5">
    <source>
        <dbReference type="EMBL" id="KAK2152943.1"/>
    </source>
</evidence>
<dbReference type="GO" id="GO:0012505">
    <property type="term" value="C:endomembrane system"/>
    <property type="evidence" value="ECO:0007669"/>
    <property type="project" value="UniProtKB-ARBA"/>
</dbReference>
<dbReference type="GO" id="GO:0016887">
    <property type="term" value="F:ATP hydrolysis activity"/>
    <property type="evidence" value="ECO:0007669"/>
    <property type="project" value="InterPro"/>
</dbReference>
<feature type="region of interest" description="Disordered" evidence="2">
    <location>
        <begin position="31"/>
        <end position="63"/>
    </location>
</feature>